<feature type="transmembrane region" description="Helical" evidence="1">
    <location>
        <begin position="467"/>
        <end position="488"/>
    </location>
</feature>
<feature type="transmembrane region" description="Helical" evidence="1">
    <location>
        <begin position="500"/>
        <end position="523"/>
    </location>
</feature>
<feature type="transmembrane region" description="Helical" evidence="1">
    <location>
        <begin position="352"/>
        <end position="370"/>
    </location>
</feature>
<evidence type="ECO:0000256" key="1">
    <source>
        <dbReference type="SAM" id="Phobius"/>
    </source>
</evidence>
<feature type="transmembrane region" description="Helical" evidence="1">
    <location>
        <begin position="16"/>
        <end position="38"/>
    </location>
</feature>
<feature type="transmembrane region" description="Helical" evidence="1">
    <location>
        <begin position="76"/>
        <end position="98"/>
    </location>
</feature>
<feature type="transmembrane region" description="Helical" evidence="1">
    <location>
        <begin position="637"/>
        <end position="657"/>
    </location>
</feature>
<evidence type="ECO:0000313" key="2">
    <source>
        <dbReference type="EMBL" id="QPC81576.1"/>
    </source>
</evidence>
<name>A0A7S8E723_9CHLR</name>
<feature type="transmembrane region" description="Helical" evidence="1">
    <location>
        <begin position="243"/>
        <end position="261"/>
    </location>
</feature>
<keyword evidence="1" id="KW-0472">Membrane</keyword>
<feature type="transmembrane region" description="Helical" evidence="1">
    <location>
        <begin position="597"/>
        <end position="617"/>
    </location>
</feature>
<dbReference type="EMBL" id="CP062983">
    <property type="protein sequence ID" value="QPC81576.1"/>
    <property type="molecule type" value="Genomic_DNA"/>
</dbReference>
<dbReference type="RefSeq" id="WP_195169648.1">
    <property type="nucleotide sequence ID" value="NZ_CP062983.1"/>
</dbReference>
<dbReference type="KEGG" id="pmet:G4Y79_18040"/>
<protein>
    <submittedName>
        <fullName evidence="2">Uncharacterized protein</fullName>
    </submittedName>
</protein>
<dbReference type="Pfam" id="PF10060">
    <property type="entry name" value="DUF2298"/>
    <property type="match status" value="1"/>
</dbReference>
<feature type="transmembrane region" description="Helical" evidence="1">
    <location>
        <begin position="556"/>
        <end position="577"/>
    </location>
</feature>
<dbReference type="Proteomes" id="UP000594468">
    <property type="component" value="Chromosome"/>
</dbReference>
<keyword evidence="1" id="KW-1133">Transmembrane helix</keyword>
<dbReference type="AlphaFoldDB" id="A0A7S8E723"/>
<dbReference type="PANTHER" id="PTHR10790:SF51">
    <property type="entry name" value="TETRATRICOPEPTIDE REPEAT PROTEIN"/>
    <property type="match status" value="1"/>
</dbReference>
<reference evidence="2 3" key="1">
    <citation type="submission" date="2020-02" db="EMBL/GenBank/DDBJ databases">
        <authorList>
            <person name="Zheng R.K."/>
            <person name="Sun C.M."/>
        </authorList>
    </citation>
    <scope>NUCLEOTIDE SEQUENCE [LARGE SCALE GENOMIC DNA]</scope>
    <source>
        <strain evidence="3">rifampicinis</strain>
    </source>
</reference>
<gene>
    <name evidence="2" type="ORF">G4Y79_18040</name>
</gene>
<feature type="transmembrane region" description="Helical" evidence="1">
    <location>
        <begin position="162"/>
        <end position="182"/>
    </location>
</feature>
<feature type="transmembrane region" description="Helical" evidence="1">
    <location>
        <begin position="50"/>
        <end position="70"/>
    </location>
</feature>
<feature type="transmembrane region" description="Helical" evidence="1">
    <location>
        <begin position="669"/>
        <end position="690"/>
    </location>
</feature>
<dbReference type="NCBIfam" id="TIGR03662">
    <property type="entry name" value="Chlor_Arch_YYY"/>
    <property type="match status" value="1"/>
</dbReference>
<feature type="transmembrane region" description="Helical" evidence="1">
    <location>
        <begin position="110"/>
        <end position="129"/>
    </location>
</feature>
<sequence length="861" mass="95545">MELVLNWISREGSIFLTWWLLVSIAGWTVMPLAWRLLGGLPDRGYTLSKALGLMLIGFTYWLLVSLGLLGNGVGGVIAAWLIVLVVAVVGLWLLPGRVPSWREYWQENRTVMLTTEVIFFVLFFTWFLYRAYIPDTYSTEKPMELMFISSIMRSDTFPPNDAWLAGYSISYYYFGYVIAAMLSMVSGVSSGIGFSAMISMLFGLVGTTAFGLGYNLVRARTMWSDEDCSPAEKHLSQARYKPLAAGFLALFCVLLMSNLEMPLVEVPYETRLATEDYLNFWGQPRTSFDNLAGYTSDPNATLSLTPTNWSYWWWFGAARVLGDYDLAGNQVGEPITEFPAFSFILGDTHPHVLSLPFVIMTLGLALNLLLTWRSPNRYQVVLYGLVIGGLIFMNTWDGPIYLAALVGTDALRRLMRQRGRLHLSDWLALILFGVELLAIAVVAYLPFLIAFRSQAAGFLPNLINPAYLPRLFLVIGPPLILAGSLVLVEAWRGRRRMNWSLGLTVGLGLLAIMVIFMLMLTLLSSFNPMLYGRVQGFVDQYGGWAGVLPLFLERRLTHGVTSLILLAFIVLIVARLFPRQRTADEVVSGAEAPIVTYSPSAGFALLLVGIGVTLLFIPDFVFLRDAFWSRSNTTFKFYYQAWVTLGLAGSYGTYTILADGKLRLPALPLRLVYGAVLALLIVMGSLYIIAASHYRAVIERGSPSYLSVDGGSLGLSNDIVQSVQCLAELVGPDDDVIVAEAARDTYNPSYGRVGTMTGIPNLLGWPGHESQWRGATYGETAGSRQGDLQQLYSATAWNVAQQIIDKYGIDYVVIGSTERNTYEPRENSVVPLQEDMFAANSTLVCSYGNEHIYRVRPNTAD</sequence>
<feature type="transmembrane region" description="Helical" evidence="1">
    <location>
        <begin position="382"/>
        <end position="406"/>
    </location>
</feature>
<dbReference type="InterPro" id="IPR018746">
    <property type="entry name" value="DUF2298"/>
</dbReference>
<organism evidence="2 3">
    <name type="scientific">Phototrophicus methaneseepsis</name>
    <dbReference type="NCBI Taxonomy" id="2710758"/>
    <lineage>
        <taxon>Bacteria</taxon>
        <taxon>Bacillati</taxon>
        <taxon>Chloroflexota</taxon>
        <taxon>Candidatus Thermofontia</taxon>
        <taxon>Phototrophicales</taxon>
        <taxon>Phototrophicaceae</taxon>
        <taxon>Phototrophicus</taxon>
    </lineage>
</organism>
<keyword evidence="1" id="KW-0812">Transmembrane</keyword>
<evidence type="ECO:0000313" key="3">
    <source>
        <dbReference type="Proteomes" id="UP000594468"/>
    </source>
</evidence>
<feature type="transmembrane region" description="Helical" evidence="1">
    <location>
        <begin position="426"/>
        <end position="447"/>
    </location>
</feature>
<dbReference type="PANTHER" id="PTHR10790">
    <property type="entry name" value="TPR-DOMAIN CONTAINING PROTEIN"/>
    <property type="match status" value="1"/>
</dbReference>
<accession>A0A7S8E723</accession>
<keyword evidence="3" id="KW-1185">Reference proteome</keyword>
<proteinExistence type="predicted"/>
<feature type="transmembrane region" description="Helical" evidence="1">
    <location>
        <begin position="194"/>
        <end position="217"/>
    </location>
</feature>